<dbReference type="OrthoDB" id="4119890at2"/>
<dbReference type="EMBL" id="FOYL01000006">
    <property type="protein sequence ID" value="SFR22204.1"/>
    <property type="molecule type" value="Genomic_DNA"/>
</dbReference>
<dbReference type="STRING" id="84724.SAMN04488564_10697"/>
<reference evidence="5" key="1">
    <citation type="submission" date="2016-10" db="EMBL/GenBank/DDBJ databases">
        <authorList>
            <person name="Varghese N."/>
            <person name="Submissions S."/>
        </authorList>
    </citation>
    <scope>NUCLEOTIDE SEQUENCE [LARGE SCALE GENOMIC DNA]</scope>
    <source>
        <strain evidence="5">DSM 44232</strain>
    </source>
</reference>
<dbReference type="Gene3D" id="3.40.630.30">
    <property type="match status" value="1"/>
</dbReference>
<dbReference type="InterPro" id="IPR016181">
    <property type="entry name" value="Acyl_CoA_acyltransferase"/>
</dbReference>
<gene>
    <name evidence="4" type="ORF">SAMN04488564_10697</name>
</gene>
<dbReference type="Pfam" id="PF00583">
    <property type="entry name" value="Acetyltransf_1"/>
    <property type="match status" value="2"/>
</dbReference>
<feature type="domain" description="N-acetyltransferase" evidence="3">
    <location>
        <begin position="203"/>
        <end position="342"/>
    </location>
</feature>
<sequence length="346" mass="37914">MGVVSVKAFDVAAASEADLHGYYEVSVESHAVDLPNEPRMSFDEFVGKLKNPPTGVGALEHWLVRRDGLVVAAVTVAFPEEENAHIALTTVTVHPRLRRQGIGTSALRALLPELMGRGRGVVEAWQLLKGGAGERWALEIGFQPAKSMELQALVFAQTDSARWKAKAPAGYRLERWVGAAPDHLVSSYAAAHAAMDDAPIGDSDFKSVQWSAARVREIEADLRSREIERRVVVAVHEQTGEVVGLTEIELYPNRPAVAMQGDTAVVADHRGHGIGLWIKAHMVCWLIEERPVLQRVHTGTHTENTHMLKVNEQLGFETLRSVVAVNRPAAELTACLADRRATDFRA</sequence>
<feature type="domain" description="N-acetyltransferase" evidence="3">
    <location>
        <begin position="9"/>
        <end position="191"/>
    </location>
</feature>
<dbReference type="AlphaFoldDB" id="A0A1I6EX11"/>
<name>A0A1I6EX11_9PSEU</name>
<keyword evidence="1 4" id="KW-0808">Transferase</keyword>
<keyword evidence="2" id="KW-0012">Acyltransferase</keyword>
<dbReference type="Proteomes" id="UP000198583">
    <property type="component" value="Unassembled WGS sequence"/>
</dbReference>
<dbReference type="RefSeq" id="WP_093598333.1">
    <property type="nucleotide sequence ID" value="NZ_FOYL01000006.1"/>
</dbReference>
<evidence type="ECO:0000259" key="3">
    <source>
        <dbReference type="PROSITE" id="PS51186"/>
    </source>
</evidence>
<accession>A0A1I6EX11</accession>
<keyword evidence="5" id="KW-1185">Reference proteome</keyword>
<organism evidence="4 5">
    <name type="scientific">Lentzea waywayandensis</name>
    <dbReference type="NCBI Taxonomy" id="84724"/>
    <lineage>
        <taxon>Bacteria</taxon>
        <taxon>Bacillati</taxon>
        <taxon>Actinomycetota</taxon>
        <taxon>Actinomycetes</taxon>
        <taxon>Pseudonocardiales</taxon>
        <taxon>Pseudonocardiaceae</taxon>
        <taxon>Lentzea</taxon>
    </lineage>
</organism>
<dbReference type="InterPro" id="IPR050832">
    <property type="entry name" value="Bact_Acetyltransf"/>
</dbReference>
<dbReference type="GO" id="GO:0016747">
    <property type="term" value="F:acyltransferase activity, transferring groups other than amino-acyl groups"/>
    <property type="evidence" value="ECO:0007669"/>
    <property type="project" value="InterPro"/>
</dbReference>
<dbReference type="CDD" id="cd04301">
    <property type="entry name" value="NAT_SF"/>
    <property type="match status" value="1"/>
</dbReference>
<proteinExistence type="predicted"/>
<dbReference type="SUPFAM" id="SSF55729">
    <property type="entry name" value="Acyl-CoA N-acyltransferases (Nat)"/>
    <property type="match status" value="2"/>
</dbReference>
<dbReference type="PROSITE" id="PS51186">
    <property type="entry name" value="GNAT"/>
    <property type="match status" value="2"/>
</dbReference>
<dbReference type="PANTHER" id="PTHR43877">
    <property type="entry name" value="AMINOALKYLPHOSPHONATE N-ACETYLTRANSFERASE-RELATED-RELATED"/>
    <property type="match status" value="1"/>
</dbReference>
<evidence type="ECO:0000313" key="4">
    <source>
        <dbReference type="EMBL" id="SFR22204.1"/>
    </source>
</evidence>
<evidence type="ECO:0000313" key="5">
    <source>
        <dbReference type="Proteomes" id="UP000198583"/>
    </source>
</evidence>
<protein>
    <submittedName>
        <fullName evidence="4">Acetyltransferase (GNAT) domain-containing protein</fullName>
    </submittedName>
</protein>
<evidence type="ECO:0000256" key="1">
    <source>
        <dbReference type="ARBA" id="ARBA00022679"/>
    </source>
</evidence>
<dbReference type="InterPro" id="IPR000182">
    <property type="entry name" value="GNAT_dom"/>
</dbReference>
<evidence type="ECO:0000256" key="2">
    <source>
        <dbReference type="ARBA" id="ARBA00023315"/>
    </source>
</evidence>